<evidence type="ECO:0000313" key="2">
    <source>
        <dbReference type="EMBL" id="MDN4159859.1"/>
    </source>
</evidence>
<name>A0ABT8EP10_9ACTN</name>
<proteinExistence type="predicted"/>
<gene>
    <name evidence="2" type="ORF">QWY29_00710</name>
</gene>
<evidence type="ECO:0000313" key="3">
    <source>
        <dbReference type="Proteomes" id="UP001168537"/>
    </source>
</evidence>
<keyword evidence="1" id="KW-0732">Signal</keyword>
<protein>
    <submittedName>
        <fullName evidence="2">Uncharacterized protein</fullName>
    </submittedName>
</protein>
<keyword evidence="3" id="KW-1185">Reference proteome</keyword>
<comment type="caution">
    <text evidence="2">The sequence shown here is derived from an EMBL/GenBank/DDBJ whole genome shotgun (WGS) entry which is preliminary data.</text>
</comment>
<dbReference type="EMBL" id="JAUHJR010000001">
    <property type="protein sequence ID" value="MDN4159859.1"/>
    <property type="molecule type" value="Genomic_DNA"/>
</dbReference>
<feature type="signal peptide" evidence="1">
    <location>
        <begin position="1"/>
        <end position="28"/>
    </location>
</feature>
<reference evidence="2" key="1">
    <citation type="submission" date="2023-06" db="EMBL/GenBank/DDBJ databases">
        <title>Draft genome sequence of Nocardioides sp. SOB72.</title>
        <authorList>
            <person name="Zhang G."/>
        </authorList>
    </citation>
    <scope>NUCLEOTIDE SEQUENCE</scope>
    <source>
        <strain evidence="2">SOB72</strain>
    </source>
</reference>
<organism evidence="2 3">
    <name type="scientific">Nocardioides abyssi</name>
    <dbReference type="NCBI Taxonomy" id="3058370"/>
    <lineage>
        <taxon>Bacteria</taxon>
        <taxon>Bacillati</taxon>
        <taxon>Actinomycetota</taxon>
        <taxon>Actinomycetes</taxon>
        <taxon>Propionibacteriales</taxon>
        <taxon>Nocardioidaceae</taxon>
        <taxon>Nocardioides</taxon>
    </lineage>
</organism>
<dbReference type="RefSeq" id="WP_300958707.1">
    <property type="nucleotide sequence ID" value="NZ_JAUHJR010000001.1"/>
</dbReference>
<sequence length="341" mass="37031">MSRLRVLAAAVLATAVVVCGLAAPTSYAARKKDGEDLRVQRVTVAWNGTAKRKVFTRTAVVPGIGTLTLVCKPDNTIIRLHAFDRTAETQMWMAKYETKNDRAVVAVKTARVYRYATAADNGRGGTGTFASEGLNQRGRIEDHSSGHINGIISQRPGRHRPAGTAARKPVTSFDLSWWWTGFEHPMAWRSCRIDAVVRTRLDQRVGVSWHGVDDAARGSAQVTSVPGLGDLDVRCEADTLGTGAGEGDQTIALRPTSPDAWAYVETVQAEGPVENQVDDLTLGLDPETGLLGPFALPRNGMLRLFLTVGGVERRFIVSSYYVVNNEKRPELNLCEVAVAAF</sequence>
<dbReference type="Proteomes" id="UP001168537">
    <property type="component" value="Unassembled WGS sequence"/>
</dbReference>
<evidence type="ECO:0000256" key="1">
    <source>
        <dbReference type="SAM" id="SignalP"/>
    </source>
</evidence>
<feature type="chain" id="PRO_5046470021" evidence="1">
    <location>
        <begin position="29"/>
        <end position="341"/>
    </location>
</feature>
<accession>A0ABT8EP10</accession>